<gene>
    <name evidence="2" type="ORF">GA0074695_4540</name>
</gene>
<feature type="compositionally biased region" description="Low complexity" evidence="1">
    <location>
        <begin position="144"/>
        <end position="177"/>
    </location>
</feature>
<dbReference type="OrthoDB" id="3298812at2"/>
<protein>
    <submittedName>
        <fullName evidence="2">Helix-hairpin-helix domain-containing protein</fullName>
    </submittedName>
</protein>
<dbReference type="RefSeq" id="WP_089008032.1">
    <property type="nucleotide sequence ID" value="NZ_LT607411.1"/>
</dbReference>
<evidence type="ECO:0000313" key="3">
    <source>
        <dbReference type="Proteomes" id="UP000198242"/>
    </source>
</evidence>
<dbReference type="AlphaFoldDB" id="A0A1C4YQ32"/>
<name>A0A1C4YQ32_MICVI</name>
<evidence type="ECO:0000313" key="2">
    <source>
        <dbReference type="EMBL" id="SCF22747.1"/>
    </source>
</evidence>
<feature type="region of interest" description="Disordered" evidence="1">
    <location>
        <begin position="94"/>
        <end position="178"/>
    </location>
</feature>
<dbReference type="Proteomes" id="UP000198242">
    <property type="component" value="Chromosome I"/>
</dbReference>
<accession>A0A1C4YQ32</accession>
<proteinExistence type="predicted"/>
<keyword evidence="3" id="KW-1185">Reference proteome</keyword>
<sequence length="259" mass="25653">MSSSFALWLVGILTVVAGLVIWRVLAGGRTTAGPAAPIVEGEPTTATGDQERHATVVDEVAPPAAVAEEPAGLTPAEAAQPAAETVPVTVKAEPVAAEAEPSSTETEPAAAQAEPGNTETEPASAETEPVTAEVEPATPPTEPAAPAIIPAPRTSVENSTAAAAEPSAAPVAAPADGPADDFRKIQGIGPKMAAGLQAAGIRTYQQLAELDETALREVIKAAGLRAAPGLATWPQQAKVLAGASAEADKVLPAGAGGNA</sequence>
<dbReference type="Gene3D" id="1.10.150.20">
    <property type="entry name" value="5' to 3' exonuclease, C-terminal subdomain"/>
    <property type="match status" value="1"/>
</dbReference>
<organism evidence="2 3">
    <name type="scientific">Micromonospora viridifaciens</name>
    <dbReference type="NCBI Taxonomy" id="1881"/>
    <lineage>
        <taxon>Bacteria</taxon>
        <taxon>Bacillati</taxon>
        <taxon>Actinomycetota</taxon>
        <taxon>Actinomycetes</taxon>
        <taxon>Micromonosporales</taxon>
        <taxon>Micromonosporaceae</taxon>
        <taxon>Micromonospora</taxon>
    </lineage>
</organism>
<dbReference type="Pfam" id="PF14520">
    <property type="entry name" value="HHH_5"/>
    <property type="match status" value="1"/>
</dbReference>
<dbReference type="EMBL" id="LT607411">
    <property type="protein sequence ID" value="SCF22747.1"/>
    <property type="molecule type" value="Genomic_DNA"/>
</dbReference>
<reference evidence="3" key="1">
    <citation type="submission" date="2016-06" db="EMBL/GenBank/DDBJ databases">
        <authorList>
            <person name="Varghese N."/>
            <person name="Submissions Spin"/>
        </authorList>
    </citation>
    <scope>NUCLEOTIDE SEQUENCE [LARGE SCALE GENOMIC DNA]</scope>
    <source>
        <strain evidence="3">DSM 43909</strain>
    </source>
</reference>
<feature type="compositionally biased region" description="Low complexity" evidence="1">
    <location>
        <begin position="94"/>
        <end position="136"/>
    </location>
</feature>
<evidence type="ECO:0000256" key="1">
    <source>
        <dbReference type="SAM" id="MobiDB-lite"/>
    </source>
</evidence>